<keyword evidence="5" id="KW-0067">ATP-binding</keyword>
<feature type="domain" description="Carbohydrate kinase FGGY C-terminal" evidence="10">
    <location>
        <begin position="257"/>
        <end position="447"/>
    </location>
</feature>
<evidence type="ECO:0000256" key="6">
    <source>
        <dbReference type="ARBA" id="ARBA00023157"/>
    </source>
</evidence>
<keyword evidence="7" id="KW-0684">Rhamnose metabolism</keyword>
<dbReference type="EMBL" id="QWET01000027">
    <property type="protein sequence ID" value="RIH63073.1"/>
    <property type="molecule type" value="Genomic_DNA"/>
</dbReference>
<evidence type="ECO:0000256" key="7">
    <source>
        <dbReference type="ARBA" id="ARBA00023308"/>
    </source>
</evidence>
<evidence type="ECO:0000313" key="11">
    <source>
        <dbReference type="EMBL" id="RIH63073.1"/>
    </source>
</evidence>
<dbReference type="GO" id="GO:0005524">
    <property type="term" value="F:ATP binding"/>
    <property type="evidence" value="ECO:0007669"/>
    <property type="project" value="UniProtKB-KW"/>
</dbReference>
<dbReference type="GO" id="GO:0019301">
    <property type="term" value="P:rhamnose catabolic process"/>
    <property type="evidence" value="ECO:0007669"/>
    <property type="project" value="UniProtKB-UniRule"/>
</dbReference>
<name>A0A399CUW0_9BACT</name>
<dbReference type="Gene3D" id="3.30.420.40">
    <property type="match status" value="2"/>
</dbReference>
<dbReference type="GO" id="GO:0006071">
    <property type="term" value="P:glycerol metabolic process"/>
    <property type="evidence" value="ECO:0007669"/>
    <property type="project" value="TreeGrafter"/>
</dbReference>
<feature type="domain" description="Carbohydrate kinase FGGY N-terminal" evidence="9">
    <location>
        <begin position="5"/>
        <end position="247"/>
    </location>
</feature>
<dbReference type="InterPro" id="IPR043129">
    <property type="entry name" value="ATPase_NBD"/>
</dbReference>
<keyword evidence="4 11" id="KW-0418">Kinase</keyword>
<dbReference type="GO" id="GO:0004370">
    <property type="term" value="F:glycerol kinase activity"/>
    <property type="evidence" value="ECO:0007669"/>
    <property type="project" value="TreeGrafter"/>
</dbReference>
<dbReference type="GO" id="GO:0005829">
    <property type="term" value="C:cytosol"/>
    <property type="evidence" value="ECO:0007669"/>
    <property type="project" value="TreeGrafter"/>
</dbReference>
<reference evidence="11 12" key="1">
    <citation type="journal article" date="2015" name="Int. J. Syst. Evol. Microbiol.">
        <title>Mariniphaga sediminis sp. nov., isolated from coastal sediment.</title>
        <authorList>
            <person name="Wang F.Q."/>
            <person name="Shen Q.Y."/>
            <person name="Chen G.J."/>
            <person name="Du Z.J."/>
        </authorList>
    </citation>
    <scope>NUCLEOTIDE SEQUENCE [LARGE SCALE GENOMIC DNA]</scope>
    <source>
        <strain evidence="11 12">SY21</strain>
    </source>
</reference>
<dbReference type="PANTHER" id="PTHR10196:SF93">
    <property type="entry name" value="L-RHAMNULOKINASE"/>
    <property type="match status" value="1"/>
</dbReference>
<keyword evidence="12" id="KW-1185">Reference proteome</keyword>
<dbReference type="Pfam" id="PF00370">
    <property type="entry name" value="FGGY_N"/>
    <property type="match status" value="1"/>
</dbReference>
<evidence type="ECO:0000313" key="12">
    <source>
        <dbReference type="Proteomes" id="UP000266441"/>
    </source>
</evidence>
<evidence type="ECO:0000256" key="2">
    <source>
        <dbReference type="ARBA" id="ARBA00022679"/>
    </source>
</evidence>
<comment type="caution">
    <text evidence="11">The sequence shown here is derived from an EMBL/GenBank/DDBJ whole genome shotgun (WGS) entry which is preliminary data.</text>
</comment>
<dbReference type="GO" id="GO:0008993">
    <property type="term" value="F:rhamnulokinase activity"/>
    <property type="evidence" value="ECO:0007669"/>
    <property type="project" value="UniProtKB-UniRule"/>
</dbReference>
<dbReference type="Pfam" id="PF02782">
    <property type="entry name" value="FGGY_C"/>
    <property type="match status" value="1"/>
</dbReference>
<dbReference type="SUPFAM" id="SSF53067">
    <property type="entry name" value="Actin-like ATPase domain"/>
    <property type="match status" value="2"/>
</dbReference>
<evidence type="ECO:0000259" key="9">
    <source>
        <dbReference type="Pfam" id="PF00370"/>
    </source>
</evidence>
<dbReference type="RefSeq" id="WP_119352033.1">
    <property type="nucleotide sequence ID" value="NZ_QWET01000027.1"/>
</dbReference>
<keyword evidence="6" id="KW-1015">Disulfide bond</keyword>
<evidence type="ECO:0000256" key="4">
    <source>
        <dbReference type="ARBA" id="ARBA00022777"/>
    </source>
</evidence>
<organism evidence="11 12">
    <name type="scientific">Mariniphaga sediminis</name>
    <dbReference type="NCBI Taxonomy" id="1628158"/>
    <lineage>
        <taxon>Bacteria</taxon>
        <taxon>Pseudomonadati</taxon>
        <taxon>Bacteroidota</taxon>
        <taxon>Bacteroidia</taxon>
        <taxon>Marinilabiliales</taxon>
        <taxon>Prolixibacteraceae</taxon>
        <taxon>Mariniphaga</taxon>
    </lineage>
</organism>
<evidence type="ECO:0000256" key="8">
    <source>
        <dbReference type="NCBIfam" id="TIGR02627"/>
    </source>
</evidence>
<sequence length="489" mass="54353">MSKNYFLAFDLGASSGRAMLGILENGRLELAEVHRFKNQMTRIHGSYYWNIFNLFEELKTGLKKCVSELGIQPLSVGIDTWGVDYALVTAGGRLAGLPFAYRDHRTDQAMEQFFRILPQKETYLSSGIQFMQFNTLFQLFSSVKQNDPELKVAEKLLFTPDVLNFFFTGITKNEYTIASTSQLLKPGRPEWEPKLFEAAGIDQKLGEEIVQPGTVLGEVLTEIQEDTGCGAIPCVAVASHDTASAVVSVPAEGENWAYLSSGTWSLLGIESPEPLVSEKSLEMNFTNEGGAEGTTRFLKNIMGMWLIQECKRIWDQKKEMDWQEIVELSNAAEPFKCLVNPDDPMFLNPGDMPEAIKSFCKKTGQPVPETKGEIARCIYDSLALKYKYTLGQIETVTGKKIEKLHIIGGGANNEMLNRFTANAIGIPVVAGPTEATAIGNIMMQAKALGMVHSVQEIRDVIRNSFDVKTFEPHSDPGWEKAFGAFCKMF</sequence>
<comment type="similarity">
    <text evidence="1">Belongs to the FGGY kinase family.</text>
</comment>
<dbReference type="NCBIfam" id="TIGR02627">
    <property type="entry name" value="rhamnulo_kin"/>
    <property type="match status" value="1"/>
</dbReference>
<evidence type="ECO:0000256" key="1">
    <source>
        <dbReference type="ARBA" id="ARBA00009156"/>
    </source>
</evidence>
<evidence type="ECO:0000256" key="3">
    <source>
        <dbReference type="ARBA" id="ARBA00022741"/>
    </source>
</evidence>
<dbReference type="PANTHER" id="PTHR10196">
    <property type="entry name" value="SUGAR KINASE"/>
    <property type="match status" value="1"/>
</dbReference>
<dbReference type="CDD" id="cd07771">
    <property type="entry name" value="ASKHA_NBD_FGGY_RhaB-like"/>
    <property type="match status" value="1"/>
</dbReference>
<gene>
    <name evidence="11" type="primary">rhaB</name>
    <name evidence="11" type="ORF">D1164_21800</name>
</gene>
<dbReference type="EC" id="2.7.1.5" evidence="8"/>
<dbReference type="InterPro" id="IPR013449">
    <property type="entry name" value="Rhamnulokinase"/>
</dbReference>
<dbReference type="InterPro" id="IPR018485">
    <property type="entry name" value="FGGY_C"/>
</dbReference>
<dbReference type="Proteomes" id="UP000266441">
    <property type="component" value="Unassembled WGS sequence"/>
</dbReference>
<evidence type="ECO:0000259" key="10">
    <source>
        <dbReference type="Pfam" id="PF02782"/>
    </source>
</evidence>
<evidence type="ECO:0000256" key="5">
    <source>
        <dbReference type="ARBA" id="ARBA00022840"/>
    </source>
</evidence>
<accession>A0A399CUW0</accession>
<proteinExistence type="inferred from homology"/>
<protein>
    <recommendedName>
        <fullName evidence="8">Rhamnulokinase</fullName>
        <ecNumber evidence="8">2.7.1.5</ecNumber>
    </recommendedName>
</protein>
<dbReference type="InterPro" id="IPR018484">
    <property type="entry name" value="FGGY_N"/>
</dbReference>
<keyword evidence="3" id="KW-0547">Nucleotide-binding</keyword>
<dbReference type="OrthoDB" id="9805576at2"/>
<keyword evidence="2 11" id="KW-0808">Transferase</keyword>
<dbReference type="AlphaFoldDB" id="A0A399CUW0"/>